<evidence type="ECO:0000313" key="2">
    <source>
        <dbReference type="Proteomes" id="UP000330809"/>
    </source>
</evidence>
<dbReference type="Pfam" id="PF13384">
    <property type="entry name" value="HTH_23"/>
    <property type="match status" value="1"/>
</dbReference>
<proteinExistence type="predicted"/>
<dbReference type="InterPro" id="IPR036388">
    <property type="entry name" value="WH-like_DNA-bd_sf"/>
</dbReference>
<dbReference type="EMBL" id="CAACYJ010000001">
    <property type="protein sequence ID" value="VFB17666.1"/>
    <property type="molecule type" value="Genomic_DNA"/>
</dbReference>
<reference evidence="1 2" key="1">
    <citation type="submission" date="2019-02" db="EMBL/GenBank/DDBJ databases">
        <authorList>
            <consortium name="Pathogen Informatics"/>
        </authorList>
    </citation>
    <scope>NUCLEOTIDE SEQUENCE [LARGE SCALE GENOMIC DNA]</scope>
    <source>
        <strain evidence="1 2">3012STDY7103891</strain>
    </source>
</reference>
<accession>A0A449IE61</accession>
<protein>
    <submittedName>
        <fullName evidence="1">Uncharacterized protein</fullName>
    </submittedName>
</protein>
<name>A0A449IE61_PSEFR</name>
<evidence type="ECO:0000313" key="1">
    <source>
        <dbReference type="EMBL" id="VFB17666.1"/>
    </source>
</evidence>
<sequence>MPAQDAALPEYLCEEHDNIGDDELTDSNTRDLEPMFTDPTATLNAMQKDWWNGWLAGRDIDQNVYNSLPLYKRAADLFIAYIGKSGVSKSREAYLAKLRAEQAFYKACAAEHVGRYRSSQQTVDAAVLLVIDAEGNILPRVALLDAGVPADEVARITSKTGARRKVKKSLQKHALHPNAQRMIQSEGRREYLRMAADTLSGSLEGIAVNMKTQARLARLEQSEADHARRIGELEARLAAVDARHALEDIGLDPRLEAVRLRDEGKTTGEIAQFLGQNRNTVKSWIRRAA</sequence>
<gene>
    <name evidence="1" type="ORF">NCTC10754_00184</name>
</gene>
<dbReference type="Proteomes" id="UP000330809">
    <property type="component" value="Unassembled WGS sequence"/>
</dbReference>
<dbReference type="Gene3D" id="1.10.10.10">
    <property type="entry name" value="Winged helix-like DNA-binding domain superfamily/Winged helix DNA-binding domain"/>
    <property type="match status" value="1"/>
</dbReference>
<organism evidence="1 2">
    <name type="scientific">Pseudomonas fragi</name>
    <dbReference type="NCBI Taxonomy" id="296"/>
    <lineage>
        <taxon>Bacteria</taxon>
        <taxon>Pseudomonadati</taxon>
        <taxon>Pseudomonadota</taxon>
        <taxon>Gammaproteobacteria</taxon>
        <taxon>Pseudomonadales</taxon>
        <taxon>Pseudomonadaceae</taxon>
        <taxon>Pseudomonas</taxon>
    </lineage>
</organism>
<dbReference type="AlphaFoldDB" id="A0A449IE61"/>
<dbReference type="RefSeq" id="WP_240043138.1">
    <property type="nucleotide sequence ID" value="NZ_CAACYJ010000001.1"/>
</dbReference>